<organism evidence="2 3">
    <name type="scientific">Dentipellis fragilis</name>
    <dbReference type="NCBI Taxonomy" id="205917"/>
    <lineage>
        <taxon>Eukaryota</taxon>
        <taxon>Fungi</taxon>
        <taxon>Dikarya</taxon>
        <taxon>Basidiomycota</taxon>
        <taxon>Agaricomycotina</taxon>
        <taxon>Agaricomycetes</taxon>
        <taxon>Russulales</taxon>
        <taxon>Hericiaceae</taxon>
        <taxon>Dentipellis</taxon>
    </lineage>
</organism>
<keyword evidence="3" id="KW-1185">Reference proteome</keyword>
<sequence>MTCASRSPATPNEGLNKSFMNLYMNVPGILEPLAHWLATLPNVSFHYDSTTSVELTCTYVDHLFANFLSIASTAWIRALNINAPKTCSDGQVEYSHQNSLVKLFSRSRSANLSSSSTSSTPLFVYAQMEQTFPNINNVSGDRSRRQDPIQHIQLPELHIAPANSWDAPSVAIPMPQPPHLLQRSDGARLVALEAAFSGKHTAYAGRIAKLESRNLTVRTPSREFPPILKFAHCKLSPIRDGDRRLGMQPADIPYPPIPSMLLLAFGRAELMRRRAWYEGAGNLVEDRHEDPARQLLEDQYTGTGMTGDQAESRRRGLMRYECLSSGAHLNPLAALAPAAIPPAGSPSQLPSAGQGDSPALAQGFRTKAPSTPRNQS</sequence>
<evidence type="ECO:0000313" key="3">
    <source>
        <dbReference type="Proteomes" id="UP000298327"/>
    </source>
</evidence>
<gene>
    <name evidence="2" type="ORF">EVG20_g11334</name>
</gene>
<comment type="caution">
    <text evidence="2">The sequence shown here is derived from an EMBL/GenBank/DDBJ whole genome shotgun (WGS) entry which is preliminary data.</text>
</comment>
<dbReference type="AlphaFoldDB" id="A0A4Y9XQH5"/>
<accession>A0A4Y9XQH5</accession>
<dbReference type="OrthoDB" id="414243at2759"/>
<feature type="region of interest" description="Disordered" evidence="1">
    <location>
        <begin position="337"/>
        <end position="376"/>
    </location>
</feature>
<evidence type="ECO:0000256" key="1">
    <source>
        <dbReference type="SAM" id="MobiDB-lite"/>
    </source>
</evidence>
<dbReference type="Proteomes" id="UP000298327">
    <property type="component" value="Unassembled WGS sequence"/>
</dbReference>
<dbReference type="EMBL" id="SEOQ01001704">
    <property type="protein sequence ID" value="TFY50779.1"/>
    <property type="molecule type" value="Genomic_DNA"/>
</dbReference>
<evidence type="ECO:0000313" key="2">
    <source>
        <dbReference type="EMBL" id="TFY50779.1"/>
    </source>
</evidence>
<proteinExistence type="predicted"/>
<protein>
    <submittedName>
        <fullName evidence="2">Uncharacterized protein</fullName>
    </submittedName>
</protein>
<reference evidence="2 3" key="1">
    <citation type="submission" date="2019-02" db="EMBL/GenBank/DDBJ databases">
        <title>Genome sequencing of the rare red list fungi Dentipellis fragilis.</title>
        <authorList>
            <person name="Buettner E."/>
            <person name="Kellner H."/>
        </authorList>
    </citation>
    <scope>NUCLEOTIDE SEQUENCE [LARGE SCALE GENOMIC DNA]</scope>
    <source>
        <strain evidence="2 3">DSM 105465</strain>
    </source>
</reference>
<name>A0A4Y9XQH5_9AGAM</name>